<dbReference type="GO" id="GO:0005615">
    <property type="term" value="C:extracellular space"/>
    <property type="evidence" value="ECO:0007669"/>
    <property type="project" value="TreeGrafter"/>
</dbReference>
<dbReference type="PANTHER" id="PTHR10504:SF131">
    <property type="entry name" value="BPI2 DOMAIN-CONTAINING PROTEIN"/>
    <property type="match status" value="1"/>
</dbReference>
<evidence type="ECO:0000313" key="3">
    <source>
        <dbReference type="EMBL" id="VDP32935.1"/>
    </source>
</evidence>
<dbReference type="InterPro" id="IPR032942">
    <property type="entry name" value="BPI/LBP/Plunc"/>
</dbReference>
<dbReference type="AlphaFoldDB" id="A0A183J3X7"/>
<evidence type="ECO:0000313" key="5">
    <source>
        <dbReference type="WBParaSite" id="SBAD_0001094501-mRNA-1"/>
    </source>
</evidence>
<dbReference type="Gene3D" id="3.15.10.10">
    <property type="entry name" value="Bactericidal permeability-increasing protein, domain 1"/>
    <property type="match status" value="1"/>
</dbReference>
<accession>A0A183J3X7</accession>
<organism evidence="5">
    <name type="scientific">Soboliphyme baturini</name>
    <dbReference type="NCBI Taxonomy" id="241478"/>
    <lineage>
        <taxon>Eukaryota</taxon>
        <taxon>Metazoa</taxon>
        <taxon>Ecdysozoa</taxon>
        <taxon>Nematoda</taxon>
        <taxon>Enoplea</taxon>
        <taxon>Dorylaimia</taxon>
        <taxon>Dioctophymatida</taxon>
        <taxon>Dioctophymatoidea</taxon>
        <taxon>Soboliphymatidae</taxon>
        <taxon>Soboliphyme</taxon>
    </lineage>
</organism>
<evidence type="ECO:0000259" key="2">
    <source>
        <dbReference type="SMART" id="SM00329"/>
    </source>
</evidence>
<sequence>MRSMLLIAKVLLTTLCLCSVSADKNPGIIFRLSPAGVIQTRNIVSAVFNSLMSNLYIRDVFQGERMRKKISISDLKIVRFRPPEQFLIDLQANGPNQILIQINDFDFDASANVNTEFRILRSATFYISIVQMTLTMGLRVQASSSRLMDVKISQCHVELRKVHLRLYNVVGSRLIMRFAVPIIRLLVKRFIERNFCKNLQSFGGTAFSKFFANIPSKVPILRNRAKMRQARVTRSVLKAKPQSELLRKFLSYLQSLMVGEISANGMGGTPFDPKPIGDLDKGTNRMVSIAIGEYVINSLLYHLLKQGFFSFSFDGKNSARMSQMLQTTCDSLCIGTVVPMLEEKYPNEKLALQIKFTNPPRVEINPSGLVIYVNAVERFIIPRRNVVGLSGNITAVATVKLRSIGDRIYGTVSFLKFTFTPNGHIKMTDLTKGLLNDIPKAVAESKMNEFLQRGLKLPNIRMLRFYNPFIRPGSNAIWLNVNFHLDQQSILATVQKMKMGLSTALKRRPQRP</sequence>
<dbReference type="SMART" id="SM00329">
    <property type="entry name" value="BPI2"/>
    <property type="match status" value="1"/>
</dbReference>
<dbReference type="SUPFAM" id="SSF55394">
    <property type="entry name" value="Bactericidal permeability-increasing protein, BPI"/>
    <property type="match status" value="2"/>
</dbReference>
<evidence type="ECO:0000313" key="4">
    <source>
        <dbReference type="Proteomes" id="UP000270296"/>
    </source>
</evidence>
<gene>
    <name evidence="3" type="ORF">SBAD_LOCUS10576</name>
</gene>
<dbReference type="OrthoDB" id="10255543at2759"/>
<dbReference type="InterPro" id="IPR017943">
    <property type="entry name" value="Bactericidal_perm-incr_a/b_dom"/>
</dbReference>
<dbReference type="Gene3D" id="3.15.20.10">
    <property type="entry name" value="Bactericidal permeability-increasing protein, domain 2"/>
    <property type="match status" value="1"/>
</dbReference>
<dbReference type="Pfam" id="PF02886">
    <property type="entry name" value="LBP_BPI_CETP_C"/>
    <property type="match status" value="1"/>
</dbReference>
<dbReference type="Proteomes" id="UP000270296">
    <property type="component" value="Unassembled WGS sequence"/>
</dbReference>
<dbReference type="PANTHER" id="PTHR10504">
    <property type="entry name" value="BACTERICIDAL PERMEABILITY-INCREASING BPI PROTEIN-RELATED"/>
    <property type="match status" value="1"/>
</dbReference>
<protein>
    <submittedName>
        <fullName evidence="5">BPI2 domain-containing protein</fullName>
    </submittedName>
</protein>
<dbReference type="InterPro" id="IPR001124">
    <property type="entry name" value="Lipid-bd_serum_glycop_C"/>
</dbReference>
<reference evidence="5" key="1">
    <citation type="submission" date="2016-06" db="UniProtKB">
        <authorList>
            <consortium name="WormBaseParasite"/>
        </authorList>
    </citation>
    <scope>IDENTIFICATION</scope>
</reference>
<evidence type="ECO:0000256" key="1">
    <source>
        <dbReference type="SAM" id="SignalP"/>
    </source>
</evidence>
<reference evidence="3 4" key="2">
    <citation type="submission" date="2018-11" db="EMBL/GenBank/DDBJ databases">
        <authorList>
            <consortium name="Pathogen Informatics"/>
        </authorList>
    </citation>
    <scope>NUCLEOTIDE SEQUENCE [LARGE SCALE GENOMIC DNA]</scope>
</reference>
<feature type="domain" description="Lipid-binding serum glycoprotein C-terminal" evidence="2">
    <location>
        <begin position="281"/>
        <end position="481"/>
    </location>
</feature>
<feature type="signal peptide" evidence="1">
    <location>
        <begin position="1"/>
        <end position="22"/>
    </location>
</feature>
<keyword evidence="4" id="KW-1185">Reference proteome</keyword>
<dbReference type="GO" id="GO:0008289">
    <property type="term" value="F:lipid binding"/>
    <property type="evidence" value="ECO:0007669"/>
    <property type="project" value="InterPro"/>
</dbReference>
<keyword evidence="1" id="KW-0732">Signal</keyword>
<feature type="chain" id="PRO_5043140452" evidence="1">
    <location>
        <begin position="23"/>
        <end position="512"/>
    </location>
</feature>
<dbReference type="WBParaSite" id="SBAD_0001094501-mRNA-1">
    <property type="protein sequence ID" value="SBAD_0001094501-mRNA-1"/>
    <property type="gene ID" value="SBAD_0001094501"/>
</dbReference>
<name>A0A183J3X7_9BILA</name>
<dbReference type="EMBL" id="UZAM01014275">
    <property type="protein sequence ID" value="VDP32935.1"/>
    <property type="molecule type" value="Genomic_DNA"/>
</dbReference>
<proteinExistence type="predicted"/>